<dbReference type="Proteomes" id="UP000255335">
    <property type="component" value="Unassembled WGS sequence"/>
</dbReference>
<dbReference type="SMART" id="SM00287">
    <property type="entry name" value="SH3b"/>
    <property type="match status" value="2"/>
</dbReference>
<feature type="compositionally biased region" description="Polar residues" evidence="1">
    <location>
        <begin position="589"/>
        <end position="609"/>
    </location>
</feature>
<protein>
    <submittedName>
        <fullName evidence="3">Putative periplasmic protein</fullName>
    </submittedName>
</protein>
<dbReference type="SUPFAM" id="SSF53187">
    <property type="entry name" value="Zn-dependent exopeptidases"/>
    <property type="match status" value="1"/>
</dbReference>
<dbReference type="Gene3D" id="2.30.30.40">
    <property type="entry name" value="SH3 Domains"/>
    <property type="match status" value="2"/>
</dbReference>
<gene>
    <name evidence="3" type="ORF">NCTC12221_00421</name>
</gene>
<evidence type="ECO:0000256" key="1">
    <source>
        <dbReference type="SAM" id="MobiDB-lite"/>
    </source>
</evidence>
<evidence type="ECO:0000313" key="3">
    <source>
        <dbReference type="EMBL" id="STP08994.1"/>
    </source>
</evidence>
<dbReference type="InterPro" id="IPR033398">
    <property type="entry name" value="Beta-barrel_M99"/>
</dbReference>
<evidence type="ECO:0000259" key="2">
    <source>
        <dbReference type="PROSITE" id="PS51781"/>
    </source>
</evidence>
<dbReference type="Gene3D" id="3.40.630.10">
    <property type="entry name" value="Zn peptidases"/>
    <property type="match status" value="1"/>
</dbReference>
<name>A0A377JN21_9HELI</name>
<reference evidence="3 4" key="1">
    <citation type="submission" date="2018-06" db="EMBL/GenBank/DDBJ databases">
        <authorList>
            <consortium name="Pathogen Informatics"/>
            <person name="Doyle S."/>
        </authorList>
    </citation>
    <scope>NUCLEOTIDE SEQUENCE [LARGE SCALE GENOMIC DNA]</scope>
    <source>
        <strain evidence="3 4">NCTC12221</strain>
    </source>
</reference>
<dbReference type="EMBL" id="UGHZ01000001">
    <property type="protein sequence ID" value="STP08994.1"/>
    <property type="molecule type" value="Genomic_DNA"/>
</dbReference>
<dbReference type="AlphaFoldDB" id="A0A377JN21"/>
<dbReference type="InterPro" id="IPR031489">
    <property type="entry name" value="Peptidase_M99"/>
</dbReference>
<evidence type="ECO:0000313" key="4">
    <source>
        <dbReference type="Proteomes" id="UP000255335"/>
    </source>
</evidence>
<dbReference type="RefSeq" id="WP_115025778.1">
    <property type="nucleotide sequence ID" value="NZ_UGHZ01000001.1"/>
</dbReference>
<feature type="region of interest" description="Disordered" evidence="1">
    <location>
        <begin position="472"/>
        <end position="514"/>
    </location>
</feature>
<dbReference type="InterPro" id="IPR003646">
    <property type="entry name" value="SH3-like_bac-type"/>
</dbReference>
<sequence length="701" mass="78967">MRFILAFVLAFNALAHLLYAENLVRDFELYKLNDGDKNAPTLLLMGGIHGDEPGAYYSTDLFLRHYKITKGNVWVVPVVNPHGMFANMRGVYGDMNRKFAALSQNDPDYESIQNIKKLLANPEIDISMHLHDGSGYWRPTYQSNLLNPHKWGNCSVVDQIRIDGKYGELESFVVQMVADINLRILNPIHRFHVHNTQTKAKNDVEQLKALTFFSLSLNKPALTNETSKELDVPTRVFYHLLAIESLLGQLGITFERDFELNVATIKTLLNTESLYAKIEDSIFLPLDSLRTHLTYFPLPKQSNLKQLKIESQSHLLGIVPSKNGKLNLHYGSRKLSTLSPQWYEFEHSLQNVKIKVDGELQSVPIGSIVYAKQSVEFEPLANHRVNVIGYVLPNDNNPLPNESGVTIYKKDFKPQYSLDTNALHFRAEFYRDNAFSGMIIISFAKPKEKRASTFQQVLYTPAVHSKTAKATQTAKIADSKQTQAKTTDSKTTDSQATLKPKPKPTESESTNTAPTILAVKSNLGLNLRTKPSTDSAIIAKLPKYTQVKVLQQVGKWSKVLVDSIPQTKSTQTLQGYVISQALSNTLLPPQEQSQAQNIESTPQNAPKTPQNKEQDSTPNLPQKKIESYAKVIVNTAMVRAKPNTDSIIIAKAPKGRKMQILSFEKDKDNTQWAKIYYIFESQSGRREIQGYVAKRLLEPIP</sequence>
<accession>A0A377JN21</accession>
<organism evidence="3 4">
    <name type="scientific">Helicobacter cinaedi</name>
    <dbReference type="NCBI Taxonomy" id="213"/>
    <lineage>
        <taxon>Bacteria</taxon>
        <taxon>Pseudomonadati</taxon>
        <taxon>Campylobacterota</taxon>
        <taxon>Epsilonproteobacteria</taxon>
        <taxon>Campylobacterales</taxon>
        <taxon>Helicobacteraceae</taxon>
        <taxon>Helicobacter</taxon>
    </lineage>
</organism>
<dbReference type="InterPro" id="IPR033397">
    <property type="entry name" value="Metallo_peptidase_C"/>
</dbReference>
<proteinExistence type="predicted"/>
<dbReference type="PROSITE" id="PS51781">
    <property type="entry name" value="SH3B"/>
    <property type="match status" value="1"/>
</dbReference>
<dbReference type="Pfam" id="PF17033">
    <property type="entry name" value="Peptidase_M99"/>
    <property type="match status" value="1"/>
</dbReference>
<feature type="domain" description="SH3b" evidence="2">
    <location>
        <begin position="514"/>
        <end position="586"/>
    </location>
</feature>
<feature type="region of interest" description="Disordered" evidence="1">
    <location>
        <begin position="589"/>
        <end position="621"/>
    </location>
</feature>
<dbReference type="Pfam" id="PF17129">
    <property type="entry name" value="Peptidase_M99_C"/>
    <property type="match status" value="1"/>
</dbReference>
<dbReference type="Pfam" id="PF17130">
    <property type="entry name" value="Peptidase_M99_m"/>
    <property type="match status" value="1"/>
</dbReference>
<dbReference type="Pfam" id="PF08239">
    <property type="entry name" value="SH3_3"/>
    <property type="match status" value="1"/>
</dbReference>